<comment type="caution">
    <text evidence="1">The sequence shown here is derived from an EMBL/GenBank/DDBJ whole genome shotgun (WGS) entry which is preliminary data.</text>
</comment>
<dbReference type="AlphaFoldDB" id="A0A7L0DGV6"/>
<evidence type="ECO:0000313" key="2">
    <source>
        <dbReference type="Proteomes" id="UP000545435"/>
    </source>
</evidence>
<reference evidence="1 2" key="1">
    <citation type="submission" date="2019-09" db="EMBL/GenBank/DDBJ databases">
        <title>Bird 10,000 Genomes (B10K) Project - Family phase.</title>
        <authorList>
            <person name="Zhang G."/>
        </authorList>
    </citation>
    <scope>NUCLEOTIDE SEQUENCE [LARGE SCALE GENOMIC DNA]</scope>
    <source>
        <strain evidence="1">B10K-DU-006-20</strain>
        <tissue evidence="1">Mixed tissue sample</tissue>
    </source>
</reference>
<dbReference type="SUPFAM" id="SSF57586">
    <property type="entry name" value="TNF receptor-like"/>
    <property type="match status" value="1"/>
</dbReference>
<dbReference type="SUPFAM" id="SSF57184">
    <property type="entry name" value="Growth factor receptor domain"/>
    <property type="match status" value="1"/>
</dbReference>
<accession>A0A7L0DGV6</accession>
<dbReference type="EMBL" id="VXAI01000270">
    <property type="protein sequence ID" value="NXJ68609.1"/>
    <property type="molecule type" value="Genomic_DNA"/>
</dbReference>
<protein>
    <submittedName>
        <fullName evidence="1">AB24G protein</fullName>
    </submittedName>
</protein>
<proteinExistence type="predicted"/>
<gene>
    <name evidence="1" type="primary">Abcg24</name>
    <name evidence="1" type="ORF">ROSBEN_R04060</name>
</gene>
<feature type="non-terminal residue" evidence="1">
    <location>
        <position position="1"/>
    </location>
</feature>
<dbReference type="InterPro" id="IPR009030">
    <property type="entry name" value="Growth_fac_rcpt_cys_sf"/>
</dbReference>
<keyword evidence="2" id="KW-1185">Reference proteome</keyword>
<dbReference type="SMART" id="SM01411">
    <property type="entry name" value="Ephrin_rec_like"/>
    <property type="match status" value="3"/>
</dbReference>
<organism evidence="1 2">
    <name type="scientific">Rostratula benghalensis</name>
    <name type="common">greater painted-snipe</name>
    <dbReference type="NCBI Taxonomy" id="118793"/>
    <lineage>
        <taxon>Eukaryota</taxon>
        <taxon>Metazoa</taxon>
        <taxon>Chordata</taxon>
        <taxon>Craniata</taxon>
        <taxon>Vertebrata</taxon>
        <taxon>Euteleostomi</taxon>
        <taxon>Archelosauria</taxon>
        <taxon>Archosauria</taxon>
        <taxon>Dinosauria</taxon>
        <taxon>Saurischia</taxon>
        <taxon>Theropoda</taxon>
        <taxon>Coelurosauria</taxon>
        <taxon>Aves</taxon>
        <taxon>Neognathae</taxon>
        <taxon>Neoaves</taxon>
        <taxon>Charadriiformes</taxon>
        <taxon>Rostratulidae</taxon>
        <taxon>Rostratula</taxon>
    </lineage>
</organism>
<sequence length="206" mass="22048">QDKCFPCPAGFHCSKGLRRRCPPGFYCPQKTGIRFYPCPPGTYNPSYGLSQAERCQQCPAGYYCDSQQGPVVDVTLYPCPQGFYCPPGTNRSTQYSCPAGTFGPRQKLKTLKECQRCPPGKYCEFSGLAAPTGPCGAGFYCSGGVSGPTPTDGLLGNACPKGTYCPLGSAFPQPCPPGYYSNSAGNTGIEDCLPCDAGTIWRRKDY</sequence>
<dbReference type="PANTHER" id="PTHR46104:SF1">
    <property type="entry name" value="GENE 9195-RELATED"/>
    <property type="match status" value="1"/>
</dbReference>
<dbReference type="PANTHER" id="PTHR46104">
    <property type="entry name" value="GENE 9195-RELATED-RELATED"/>
    <property type="match status" value="1"/>
</dbReference>
<evidence type="ECO:0000313" key="1">
    <source>
        <dbReference type="EMBL" id="NXJ68609.1"/>
    </source>
</evidence>
<name>A0A7L0DGV6_9CHAR</name>
<dbReference type="Gene3D" id="2.10.50.10">
    <property type="entry name" value="Tumor Necrosis Factor Receptor, subunit A, domain 2"/>
    <property type="match status" value="2"/>
</dbReference>
<dbReference type="Proteomes" id="UP000545435">
    <property type="component" value="Unassembled WGS sequence"/>
</dbReference>
<feature type="non-terminal residue" evidence="1">
    <location>
        <position position="206"/>
    </location>
</feature>